<name>W5WLE4_9PSEU</name>
<dbReference type="Proteomes" id="UP000019225">
    <property type="component" value="Chromosome"/>
</dbReference>
<evidence type="ECO:0000313" key="2">
    <source>
        <dbReference type="Proteomes" id="UP000019225"/>
    </source>
</evidence>
<accession>W5WLE4</accession>
<dbReference type="STRING" id="1449976.KALB_8276"/>
<reference evidence="1 2" key="1">
    <citation type="journal article" date="2014" name="BMC Genomics">
        <title>Complete genome sequence of producer of the glycopeptide antibiotic Aculeximycin Kutzneria albida DSM 43870T, a representative of minor genus of Pseudonocardiaceae.</title>
        <authorList>
            <person name="Rebets Y."/>
            <person name="Tokovenko B."/>
            <person name="Lushchyk I."/>
            <person name="Ruckert C."/>
            <person name="Zaburannyi N."/>
            <person name="Bechthold A."/>
            <person name="Kalinowski J."/>
            <person name="Luzhetskyy A."/>
        </authorList>
    </citation>
    <scope>NUCLEOTIDE SEQUENCE [LARGE SCALE GENOMIC DNA]</scope>
    <source>
        <strain evidence="1">DSM 43870</strain>
    </source>
</reference>
<proteinExistence type="predicted"/>
<dbReference type="KEGG" id="kal:KALB_8276"/>
<protein>
    <submittedName>
        <fullName evidence="1">Uncharacterized protein</fullName>
    </submittedName>
</protein>
<dbReference type="EMBL" id="CP007155">
    <property type="protein sequence ID" value="AHI01633.1"/>
    <property type="molecule type" value="Genomic_DNA"/>
</dbReference>
<keyword evidence="2" id="KW-1185">Reference proteome</keyword>
<dbReference type="AlphaFoldDB" id="W5WLE4"/>
<evidence type="ECO:0000313" key="1">
    <source>
        <dbReference type="EMBL" id="AHI01633.1"/>
    </source>
</evidence>
<gene>
    <name evidence="1" type="ORF">KALB_8276</name>
</gene>
<dbReference type="HOGENOM" id="CLU_1123395_0_0_11"/>
<sequence>MPTTTTTTTTVDQPKAEIFDASHYLGNLADAAVHDLTEKGYSATVIKDSDKQAITTDFSRWRVVSILTSRYTGMASVYVKNADPTPAEKVDLAVDQAGITPTLPASYASASALVTDVCRSAGLGGKTLSPTEFLAAQVSGNSQELEILKIGIPALCPDLQGALQDVIDGNIPFGNGTYEIGAGDRKIKPGTYRTTGSVDNCYWERTRPNGEIIDNNFATHATSITVTISPSDGSFTSERCGTWQLVK</sequence>
<dbReference type="eggNOG" id="COG1840">
    <property type="taxonomic scope" value="Bacteria"/>
</dbReference>
<organism evidence="1 2">
    <name type="scientific">Kutzneria albida DSM 43870</name>
    <dbReference type="NCBI Taxonomy" id="1449976"/>
    <lineage>
        <taxon>Bacteria</taxon>
        <taxon>Bacillati</taxon>
        <taxon>Actinomycetota</taxon>
        <taxon>Actinomycetes</taxon>
        <taxon>Pseudonocardiales</taxon>
        <taxon>Pseudonocardiaceae</taxon>
        <taxon>Kutzneria</taxon>
    </lineage>
</organism>